<dbReference type="InterPro" id="IPR025720">
    <property type="entry name" value="RibU"/>
</dbReference>
<keyword evidence="4 8" id="KW-1003">Cell membrane</keyword>
<name>A0A097API6_THEKI</name>
<dbReference type="PANTHER" id="PTHR38438:SF1">
    <property type="entry name" value="RIBOFLAVIN TRANSPORTER RIBU"/>
    <property type="match status" value="1"/>
</dbReference>
<comment type="similarity">
    <text evidence="2 8">Belongs to the prokaryotic riboflavin transporter (P-RFT) (TC 2.A.87) family.</text>
</comment>
<evidence type="ECO:0000256" key="8">
    <source>
        <dbReference type="PIRNR" id="PIRNR037778"/>
    </source>
</evidence>
<feature type="transmembrane region" description="Helical" evidence="9">
    <location>
        <begin position="12"/>
        <end position="31"/>
    </location>
</feature>
<accession>A0A097API6</accession>
<evidence type="ECO:0000256" key="1">
    <source>
        <dbReference type="ARBA" id="ARBA00004651"/>
    </source>
</evidence>
<evidence type="ECO:0000313" key="11">
    <source>
        <dbReference type="Proteomes" id="UP000029669"/>
    </source>
</evidence>
<dbReference type="Proteomes" id="UP000029669">
    <property type="component" value="Chromosome"/>
</dbReference>
<evidence type="ECO:0000256" key="9">
    <source>
        <dbReference type="SAM" id="Phobius"/>
    </source>
</evidence>
<evidence type="ECO:0000256" key="4">
    <source>
        <dbReference type="ARBA" id="ARBA00022475"/>
    </source>
</evidence>
<dbReference type="InterPro" id="IPR024529">
    <property type="entry name" value="ECF_trnsprt_substrate-spec"/>
</dbReference>
<keyword evidence="11" id="KW-1185">Reference proteome</keyword>
<comment type="function">
    <text evidence="8">Probably a riboflavin-binding protein that interacts with the energy-coupling factor (ECF) ABC-transporter complex.</text>
</comment>
<reference evidence="11" key="1">
    <citation type="journal article" date="2015" name="Genome Announc.">
        <title>Whole-Genome Sequences of 80 Environmental and Clinical Isolates of Burkholderia pseudomallei.</title>
        <authorList>
            <person name="Johnson S.L."/>
            <person name="Baker A.L."/>
            <person name="Chain P.S."/>
            <person name="Currie B.J."/>
            <person name="Daligault H.E."/>
            <person name="Davenport K.W."/>
            <person name="Davis C.B."/>
            <person name="Inglis T.J."/>
            <person name="Kaestli M."/>
            <person name="Koren S."/>
            <person name="Mayo M."/>
            <person name="Merritt A.J."/>
            <person name="Price E.P."/>
            <person name="Sarovich D.S."/>
            <person name="Warner J."/>
            <person name="Rosovitz M.J."/>
        </authorList>
    </citation>
    <scope>NUCLEOTIDE SEQUENCE [LARGE SCALE GENOMIC DNA]</scope>
    <source>
        <strain evidence="11">DSM 2030</strain>
    </source>
</reference>
<dbReference type="RefSeq" id="WP_049684637.1">
    <property type="nucleotide sequence ID" value="NZ_CP009170.1"/>
</dbReference>
<feature type="transmembrane region" description="Helical" evidence="9">
    <location>
        <begin position="161"/>
        <end position="185"/>
    </location>
</feature>
<dbReference type="STRING" id="2325.TKV_c05330"/>
<dbReference type="Pfam" id="PF12822">
    <property type="entry name" value="ECF_trnsprt"/>
    <property type="match status" value="1"/>
</dbReference>
<dbReference type="Gene3D" id="1.10.1760.20">
    <property type="match status" value="1"/>
</dbReference>
<dbReference type="OrthoDB" id="9809216at2"/>
<gene>
    <name evidence="10" type="primary">ribU</name>
    <name evidence="10" type="ORF">TKV_c05330</name>
</gene>
<evidence type="ECO:0000256" key="6">
    <source>
        <dbReference type="ARBA" id="ARBA00022989"/>
    </source>
</evidence>
<dbReference type="PANTHER" id="PTHR38438">
    <property type="entry name" value="RIBOFLAVIN TRANSPORTER RIBU"/>
    <property type="match status" value="1"/>
</dbReference>
<sequence length="194" mass="21430">MEKTKTQAIVKVGFLSAIAFILMYLEFQVPLFPGFLKLDFSDVPALIASFAMAPVYGVMVEVVKNIIHTSVTQSGGIGEIANFAVGSIFVYTAGVIYQRNKTRKNALISMTIATLVMAFSASLLNYYVFLPLYQKVMGWPMDAIVNMGRTANKNIVDVKTLISYGIFPFNVLKGIMLSVITLLVYKKISPLLKH</sequence>
<keyword evidence="6 9" id="KW-1133">Transmembrane helix</keyword>
<comment type="subcellular location">
    <subcellularLocation>
        <location evidence="1">Cell membrane</location>
        <topology evidence="1">Multi-pass membrane protein</topology>
    </subcellularLocation>
</comment>
<organism evidence="10 11">
    <name type="scientific">Thermoanaerobacter kivui</name>
    <name type="common">Acetogenium kivui</name>
    <dbReference type="NCBI Taxonomy" id="2325"/>
    <lineage>
        <taxon>Bacteria</taxon>
        <taxon>Bacillati</taxon>
        <taxon>Bacillota</taxon>
        <taxon>Clostridia</taxon>
        <taxon>Thermoanaerobacterales</taxon>
        <taxon>Thermoanaerobacteraceae</taxon>
        <taxon>Thermoanaerobacter</taxon>
    </lineage>
</organism>
<dbReference type="AlphaFoldDB" id="A0A097API6"/>
<dbReference type="PIRSF" id="PIRSF037778">
    <property type="entry name" value="UCP037778_transp_RibU"/>
    <property type="match status" value="1"/>
</dbReference>
<feature type="transmembrane region" description="Helical" evidence="9">
    <location>
        <begin position="43"/>
        <end position="63"/>
    </location>
</feature>
<dbReference type="eggNOG" id="COG3601">
    <property type="taxonomic scope" value="Bacteria"/>
</dbReference>
<keyword evidence="7 8" id="KW-0472">Membrane</keyword>
<evidence type="ECO:0000313" key="10">
    <source>
        <dbReference type="EMBL" id="AIS51731.1"/>
    </source>
</evidence>
<dbReference type="KEGG" id="tki:TKV_c05330"/>
<protein>
    <recommendedName>
        <fullName evidence="8">Riboflavin transporter</fullName>
    </recommendedName>
</protein>
<dbReference type="GO" id="GO:0005886">
    <property type="term" value="C:plasma membrane"/>
    <property type="evidence" value="ECO:0007669"/>
    <property type="project" value="UniProtKB-SubCell"/>
</dbReference>
<dbReference type="GO" id="GO:0032217">
    <property type="term" value="F:riboflavin transmembrane transporter activity"/>
    <property type="evidence" value="ECO:0007669"/>
    <property type="project" value="UniProtKB-UniRule"/>
</dbReference>
<evidence type="ECO:0000256" key="2">
    <source>
        <dbReference type="ARBA" id="ARBA00005540"/>
    </source>
</evidence>
<dbReference type="HOGENOM" id="CLU_086673_1_0_9"/>
<dbReference type="EMBL" id="CP009170">
    <property type="protein sequence ID" value="AIS51731.1"/>
    <property type="molecule type" value="Genomic_DNA"/>
</dbReference>
<evidence type="ECO:0000256" key="5">
    <source>
        <dbReference type="ARBA" id="ARBA00022692"/>
    </source>
</evidence>
<feature type="transmembrane region" description="Helical" evidence="9">
    <location>
        <begin position="106"/>
        <end position="129"/>
    </location>
</feature>
<proteinExistence type="inferred from homology"/>
<evidence type="ECO:0000256" key="3">
    <source>
        <dbReference type="ARBA" id="ARBA00022448"/>
    </source>
</evidence>
<keyword evidence="5 9" id="KW-0812">Transmembrane</keyword>
<evidence type="ECO:0000256" key="7">
    <source>
        <dbReference type="ARBA" id="ARBA00023136"/>
    </source>
</evidence>
<keyword evidence="3 8" id="KW-0813">Transport</keyword>